<organism evidence="2 3">
    <name type="scientific">Actinomadura fibrosa</name>
    <dbReference type="NCBI Taxonomy" id="111802"/>
    <lineage>
        <taxon>Bacteria</taxon>
        <taxon>Bacillati</taxon>
        <taxon>Actinomycetota</taxon>
        <taxon>Actinomycetes</taxon>
        <taxon>Streptosporangiales</taxon>
        <taxon>Thermomonosporaceae</taxon>
        <taxon>Actinomadura</taxon>
    </lineage>
</organism>
<dbReference type="Pfam" id="PF04149">
    <property type="entry name" value="DUF397"/>
    <property type="match status" value="1"/>
</dbReference>
<comment type="caution">
    <text evidence="2">The sequence shown here is derived from an EMBL/GenBank/DDBJ whole genome shotgun (WGS) entry which is preliminary data.</text>
</comment>
<dbReference type="Proteomes" id="UP001597063">
    <property type="component" value="Unassembled WGS sequence"/>
</dbReference>
<dbReference type="InterPro" id="IPR007278">
    <property type="entry name" value="DUF397"/>
</dbReference>
<evidence type="ECO:0000313" key="2">
    <source>
        <dbReference type="EMBL" id="MFD0685183.1"/>
    </source>
</evidence>
<dbReference type="EMBL" id="JBHTGP010000006">
    <property type="protein sequence ID" value="MFD0685183.1"/>
    <property type="molecule type" value="Genomic_DNA"/>
</dbReference>
<accession>A0ABW2XIB3</accession>
<sequence length="70" mass="7543">MGSHVDLSTIQWRKASRSSASGSDCVELAGVFAAVAVRDSKDPDGPMLLIGRAAWRDLAERTRRGELDLS</sequence>
<evidence type="ECO:0000259" key="1">
    <source>
        <dbReference type="Pfam" id="PF04149"/>
    </source>
</evidence>
<feature type="domain" description="DUF397" evidence="1">
    <location>
        <begin position="11"/>
        <end position="61"/>
    </location>
</feature>
<name>A0ABW2XIB3_9ACTN</name>
<keyword evidence="3" id="KW-1185">Reference proteome</keyword>
<proteinExistence type="predicted"/>
<gene>
    <name evidence="2" type="ORF">ACFQZM_11800</name>
</gene>
<protein>
    <submittedName>
        <fullName evidence="2">DUF397 domain-containing protein</fullName>
    </submittedName>
</protein>
<evidence type="ECO:0000313" key="3">
    <source>
        <dbReference type="Proteomes" id="UP001597063"/>
    </source>
</evidence>
<dbReference type="RefSeq" id="WP_131757373.1">
    <property type="nucleotide sequence ID" value="NZ_CAACUY010000030.1"/>
</dbReference>
<reference evidence="3" key="1">
    <citation type="journal article" date="2019" name="Int. J. Syst. Evol. Microbiol.">
        <title>The Global Catalogue of Microorganisms (GCM) 10K type strain sequencing project: providing services to taxonomists for standard genome sequencing and annotation.</title>
        <authorList>
            <consortium name="The Broad Institute Genomics Platform"/>
            <consortium name="The Broad Institute Genome Sequencing Center for Infectious Disease"/>
            <person name="Wu L."/>
            <person name="Ma J."/>
        </authorList>
    </citation>
    <scope>NUCLEOTIDE SEQUENCE [LARGE SCALE GENOMIC DNA]</scope>
    <source>
        <strain evidence="3">JCM 9371</strain>
    </source>
</reference>